<evidence type="ECO:0000256" key="1">
    <source>
        <dbReference type="SAM" id="MobiDB-lite"/>
    </source>
</evidence>
<proteinExistence type="predicted"/>
<evidence type="ECO:0000313" key="2">
    <source>
        <dbReference type="EMBL" id="PHJ17453.1"/>
    </source>
</evidence>
<comment type="caution">
    <text evidence="2">The sequence shown here is derived from an EMBL/GenBank/DDBJ whole genome shotgun (WGS) entry which is preliminary data.</text>
</comment>
<accession>A0A2C6KM46</accession>
<dbReference type="RefSeq" id="XP_067919174.1">
    <property type="nucleotide sequence ID" value="XM_068068850.1"/>
</dbReference>
<name>A0A2C6KM46_9APIC</name>
<feature type="region of interest" description="Disordered" evidence="1">
    <location>
        <begin position="54"/>
        <end position="76"/>
    </location>
</feature>
<dbReference type="VEuPathDB" id="ToxoDB:CSUI_008725"/>
<keyword evidence="3" id="KW-1185">Reference proteome</keyword>
<dbReference type="AlphaFoldDB" id="A0A2C6KM46"/>
<dbReference type="EMBL" id="MIGC01004958">
    <property type="protein sequence ID" value="PHJ17453.1"/>
    <property type="molecule type" value="Genomic_DNA"/>
</dbReference>
<sequence>MSEREARTRRMAFPSMVNISGCPFQIRWQVATRDVAWCKHGRNIEVPQRRASPRFAPLSDFPESATDKDMEVSGSTACETSDVKGVYIYAVPHESDGRTVRAIPGCVLTQGVNDRQKKTSGP</sequence>
<dbReference type="GeneID" id="94432061"/>
<evidence type="ECO:0000313" key="3">
    <source>
        <dbReference type="Proteomes" id="UP000221165"/>
    </source>
</evidence>
<protein>
    <submittedName>
        <fullName evidence="2">Uncharacterized protein</fullName>
    </submittedName>
</protein>
<organism evidence="2 3">
    <name type="scientific">Cystoisospora suis</name>
    <dbReference type="NCBI Taxonomy" id="483139"/>
    <lineage>
        <taxon>Eukaryota</taxon>
        <taxon>Sar</taxon>
        <taxon>Alveolata</taxon>
        <taxon>Apicomplexa</taxon>
        <taxon>Conoidasida</taxon>
        <taxon>Coccidia</taxon>
        <taxon>Eucoccidiorida</taxon>
        <taxon>Eimeriorina</taxon>
        <taxon>Sarcocystidae</taxon>
        <taxon>Cystoisospora</taxon>
    </lineage>
</organism>
<gene>
    <name evidence="2" type="ORF">CSUI_008725</name>
</gene>
<reference evidence="2 3" key="1">
    <citation type="journal article" date="2017" name="Int. J. Parasitol.">
        <title>The genome of the protozoan parasite Cystoisospora suis and a reverse vaccinology approach to identify vaccine candidates.</title>
        <authorList>
            <person name="Palmieri N."/>
            <person name="Shrestha A."/>
            <person name="Ruttkowski B."/>
            <person name="Beck T."/>
            <person name="Vogl C."/>
            <person name="Tomley F."/>
            <person name="Blake D.P."/>
            <person name="Joachim A."/>
        </authorList>
    </citation>
    <scope>NUCLEOTIDE SEQUENCE [LARGE SCALE GENOMIC DNA]</scope>
    <source>
        <strain evidence="2 3">Wien I</strain>
    </source>
</reference>
<dbReference type="Proteomes" id="UP000221165">
    <property type="component" value="Unassembled WGS sequence"/>
</dbReference>